<dbReference type="SUPFAM" id="SSF51735">
    <property type="entry name" value="NAD(P)-binding Rossmann-fold domains"/>
    <property type="match status" value="1"/>
</dbReference>
<dbReference type="Proteomes" id="UP000503462">
    <property type="component" value="Chromosome 2"/>
</dbReference>
<keyword evidence="1" id="KW-0560">Oxidoreductase</keyword>
<dbReference type="AlphaFoldDB" id="A0A6H0XR29"/>
<dbReference type="GO" id="GO:0016491">
    <property type="term" value="F:oxidoreductase activity"/>
    <property type="evidence" value="ECO:0007669"/>
    <property type="project" value="UniProtKB-KW"/>
</dbReference>
<organism evidence="2 3">
    <name type="scientific">Peltaster fructicola</name>
    <dbReference type="NCBI Taxonomy" id="286661"/>
    <lineage>
        <taxon>Eukaryota</taxon>
        <taxon>Fungi</taxon>
        <taxon>Dikarya</taxon>
        <taxon>Ascomycota</taxon>
        <taxon>Pezizomycotina</taxon>
        <taxon>Dothideomycetes</taxon>
        <taxon>Dothideomycetes incertae sedis</taxon>
        <taxon>Peltaster</taxon>
    </lineage>
</organism>
<dbReference type="InterPro" id="IPR002347">
    <property type="entry name" value="SDR_fam"/>
</dbReference>
<accession>A0A6H0XR29</accession>
<dbReference type="Pfam" id="PF00106">
    <property type="entry name" value="adh_short"/>
    <property type="match status" value="1"/>
</dbReference>
<sequence>MSFSEFIWKQLTFTPPFPKGDLSGRTYCVTGANTLGLGREAARHLVRLGAKKVVITARDVAKAAAAKADIEETTGRSGVIDVWPLDLEDYDSIRAFAKRIDTLDRIDGMLLNAAKATAQWQIVNGHESTIAVNVISTIYLTLLLLPKLREGARKYNITPHLSTVSSEVHWWASFRERNSSSIFEAADKREDADMADRYPLSKLLQVFSTREVAKRSPFERDHVIINYLNPGLCRSELGREYKTWAWWLQQTLLARTTEVGGRILVHAVTTAGPESHGRYIDTCKVSNSSPLVEGQDGPEYQNRVWSELSAELEKIQPGILKNLDA</sequence>
<protein>
    <recommendedName>
        <fullName evidence="4">Ketoreductase (KR) domain-containing protein</fullName>
    </recommendedName>
</protein>
<dbReference type="Gene3D" id="3.40.50.720">
    <property type="entry name" value="NAD(P)-binding Rossmann-like Domain"/>
    <property type="match status" value="1"/>
</dbReference>
<dbReference type="EMBL" id="CP051140">
    <property type="protein sequence ID" value="QIW97094.1"/>
    <property type="molecule type" value="Genomic_DNA"/>
</dbReference>
<reference evidence="2 3" key="1">
    <citation type="journal article" date="2016" name="Sci. Rep.">
        <title>Peltaster fructicola genome reveals evolution from an invasive phytopathogen to an ectophytic parasite.</title>
        <authorList>
            <person name="Xu C."/>
            <person name="Chen H."/>
            <person name="Gleason M.L."/>
            <person name="Xu J.R."/>
            <person name="Liu H."/>
            <person name="Zhang R."/>
            <person name="Sun G."/>
        </authorList>
    </citation>
    <scope>NUCLEOTIDE SEQUENCE [LARGE SCALE GENOMIC DNA]</scope>
    <source>
        <strain evidence="2 3">LNHT1506</strain>
    </source>
</reference>
<name>A0A6H0XR29_9PEZI</name>
<dbReference type="InterPro" id="IPR036291">
    <property type="entry name" value="NAD(P)-bd_dom_sf"/>
</dbReference>
<evidence type="ECO:0000256" key="1">
    <source>
        <dbReference type="ARBA" id="ARBA00023002"/>
    </source>
</evidence>
<proteinExistence type="predicted"/>
<evidence type="ECO:0000313" key="3">
    <source>
        <dbReference type="Proteomes" id="UP000503462"/>
    </source>
</evidence>
<evidence type="ECO:0000313" key="2">
    <source>
        <dbReference type="EMBL" id="QIW97094.1"/>
    </source>
</evidence>
<dbReference type="PANTHER" id="PTHR43157:SF31">
    <property type="entry name" value="PHOSPHATIDYLINOSITOL-GLYCAN BIOSYNTHESIS CLASS F PROTEIN"/>
    <property type="match status" value="1"/>
</dbReference>
<dbReference type="OrthoDB" id="542013at2759"/>
<evidence type="ECO:0008006" key="4">
    <source>
        <dbReference type="Google" id="ProtNLM"/>
    </source>
</evidence>
<dbReference type="PANTHER" id="PTHR43157">
    <property type="entry name" value="PHOSPHATIDYLINOSITOL-GLYCAN BIOSYNTHESIS CLASS F PROTEIN-RELATED"/>
    <property type="match status" value="1"/>
</dbReference>
<gene>
    <name evidence="2" type="ORF">AMS68_002612</name>
</gene>
<keyword evidence="3" id="KW-1185">Reference proteome</keyword>